<dbReference type="RefSeq" id="WP_179909215.1">
    <property type="nucleotide sequence ID" value="NZ_CP058910.1"/>
</dbReference>
<keyword evidence="1" id="KW-0966">Cell projection</keyword>
<keyword evidence="1" id="KW-0282">Flagellum</keyword>
<dbReference type="EMBL" id="CP058910">
    <property type="protein sequence ID" value="QLH79348.1"/>
    <property type="molecule type" value="Genomic_DNA"/>
</dbReference>
<accession>A0A7D5T1X7</accession>
<dbReference type="PANTHER" id="PTHR42200">
    <property type="entry name" value="ARCHAEAL FLAGELLA-RELATED PROTEIN F-RELATED"/>
    <property type="match status" value="1"/>
</dbReference>
<dbReference type="InterPro" id="IPR002774">
    <property type="entry name" value="Flagellin_arc-type"/>
</dbReference>
<dbReference type="OrthoDB" id="62189at2157"/>
<protein>
    <submittedName>
        <fullName evidence="1">Flagellin</fullName>
    </submittedName>
</protein>
<dbReference type="GO" id="GO:0097588">
    <property type="term" value="P:archaeal or bacterial-type flagellum-dependent cell motility"/>
    <property type="evidence" value="ECO:0007669"/>
    <property type="project" value="InterPro"/>
</dbReference>
<dbReference type="GO" id="GO:0005198">
    <property type="term" value="F:structural molecule activity"/>
    <property type="evidence" value="ECO:0007669"/>
    <property type="project" value="InterPro"/>
</dbReference>
<keyword evidence="2" id="KW-1185">Reference proteome</keyword>
<evidence type="ECO:0000313" key="1">
    <source>
        <dbReference type="EMBL" id="QLH79348.1"/>
    </source>
</evidence>
<dbReference type="AlphaFoldDB" id="A0A7D5T1X7"/>
<gene>
    <name evidence="1" type="ORF">HZS55_19515</name>
</gene>
<keyword evidence="1" id="KW-0969">Cilium</keyword>
<dbReference type="KEGG" id="hrr:HZS55_19515"/>
<proteinExistence type="predicted"/>
<evidence type="ECO:0000313" key="2">
    <source>
        <dbReference type="Proteomes" id="UP000509667"/>
    </source>
</evidence>
<organism evidence="1 2">
    <name type="scientific">Halosimplex rubrum</name>
    <dbReference type="NCBI Taxonomy" id="869889"/>
    <lineage>
        <taxon>Archaea</taxon>
        <taxon>Methanobacteriati</taxon>
        <taxon>Methanobacteriota</taxon>
        <taxon>Stenosarchaea group</taxon>
        <taxon>Halobacteria</taxon>
        <taxon>Halobacteriales</taxon>
        <taxon>Haloarculaceae</taxon>
        <taxon>Halosimplex</taxon>
    </lineage>
</organism>
<dbReference type="PANTHER" id="PTHR42200:SF2">
    <property type="entry name" value="ARCHAEAL FLAGELLA-RELATED PROTEIN F"/>
    <property type="match status" value="1"/>
</dbReference>
<reference evidence="1 2" key="1">
    <citation type="submission" date="2020-07" db="EMBL/GenBank/DDBJ databases">
        <title>Halosimplex pelagicum sp. nov. and Halosimplex rubrum sp. nov., isolated from salted brown alga Laminaria, and emended description of the genus Halosimplex.</title>
        <authorList>
            <person name="Cui H."/>
        </authorList>
    </citation>
    <scope>NUCLEOTIDE SEQUENCE [LARGE SCALE GENOMIC DNA]</scope>
    <source>
        <strain evidence="1 2">R27</strain>
    </source>
</reference>
<dbReference type="GeneID" id="56080100"/>
<sequence length="156" mass="15915">MGFSVSGSLVVILLGLFIALSAYYGSVSNAGERLHDARSAAQDRADRIADSDIEITGLSVFSTPSCGVRVEINNTGSTKLLLSDTDLLLGNGYRTGWAEGAVVDGAANGSEPGTDLWLPGERLTVEESGLDAAPRSVKVVSGPGVAATRGVTAACS</sequence>
<dbReference type="Proteomes" id="UP000509667">
    <property type="component" value="Chromosome"/>
</dbReference>
<name>A0A7D5T1X7_9EURY</name>